<sequence>MVWITVSYLNVLKSSKVLFTEDEGMAQIGSPKHSHEEKSTSKTANFESTEEDISEGSTDDRVESINSTNNVDHDLGFTGNNVLNGSSPEMTQSFLDSYGVAEASIIPAEEELDRPPTPIVPNPEDLAIDKEEAERLAKLDTIRKEVVYLQSKLQKYDQAMDDALKALRKKFVEDKAELKETHALQCSEISATLDERRQQQIELTTSSITRLSEKLKQQMYKIQLLHNVVWFWWKLH</sequence>
<evidence type="ECO:0000313" key="3">
    <source>
        <dbReference type="WBParaSite" id="PSU_v2.g19294.t1"/>
    </source>
</evidence>
<keyword evidence="2" id="KW-1185">Reference proteome</keyword>
<proteinExistence type="predicted"/>
<reference evidence="3" key="1">
    <citation type="submission" date="2022-11" db="UniProtKB">
        <authorList>
            <consortium name="WormBaseParasite"/>
        </authorList>
    </citation>
    <scope>IDENTIFICATION</scope>
</reference>
<name>A0A914YIG4_9BILA</name>
<dbReference type="Proteomes" id="UP000887577">
    <property type="component" value="Unplaced"/>
</dbReference>
<dbReference type="WBParaSite" id="PSU_v2.g19294.t1">
    <property type="protein sequence ID" value="PSU_v2.g19294.t1"/>
    <property type="gene ID" value="PSU_v2.g19294"/>
</dbReference>
<protein>
    <submittedName>
        <fullName evidence="3">Uncharacterized protein</fullName>
    </submittedName>
</protein>
<accession>A0A914YIG4</accession>
<organism evidence="2 3">
    <name type="scientific">Panagrolaimus superbus</name>
    <dbReference type="NCBI Taxonomy" id="310955"/>
    <lineage>
        <taxon>Eukaryota</taxon>
        <taxon>Metazoa</taxon>
        <taxon>Ecdysozoa</taxon>
        <taxon>Nematoda</taxon>
        <taxon>Chromadorea</taxon>
        <taxon>Rhabditida</taxon>
        <taxon>Tylenchina</taxon>
        <taxon>Panagrolaimomorpha</taxon>
        <taxon>Panagrolaimoidea</taxon>
        <taxon>Panagrolaimidae</taxon>
        <taxon>Panagrolaimus</taxon>
    </lineage>
</organism>
<dbReference type="AlphaFoldDB" id="A0A914YIG4"/>
<evidence type="ECO:0000256" key="1">
    <source>
        <dbReference type="SAM" id="MobiDB-lite"/>
    </source>
</evidence>
<evidence type="ECO:0000313" key="2">
    <source>
        <dbReference type="Proteomes" id="UP000887577"/>
    </source>
</evidence>
<feature type="region of interest" description="Disordered" evidence="1">
    <location>
        <begin position="28"/>
        <end position="61"/>
    </location>
</feature>